<feature type="domain" description="Putative collagen-binding" evidence="3">
    <location>
        <begin position="360"/>
        <end position="457"/>
    </location>
</feature>
<dbReference type="Gene3D" id="3.20.20.80">
    <property type="entry name" value="Glycosidases"/>
    <property type="match status" value="1"/>
</dbReference>
<evidence type="ECO:0000256" key="1">
    <source>
        <dbReference type="SAM" id="MobiDB-lite"/>
    </source>
</evidence>
<keyword evidence="6" id="KW-1185">Reference proteome</keyword>
<evidence type="ECO:0000313" key="6">
    <source>
        <dbReference type="Proteomes" id="UP000503447"/>
    </source>
</evidence>
<feature type="signal peptide" evidence="2">
    <location>
        <begin position="1"/>
        <end position="19"/>
    </location>
</feature>
<reference evidence="6" key="1">
    <citation type="submission" date="2020-05" db="EMBL/GenBank/DDBJ databases">
        <title>Frigoriglobus tundricola gen. nov., sp. nov., a psychrotolerant cellulolytic planctomycete of the family Gemmataceae with two divergent copies of 16S rRNA gene.</title>
        <authorList>
            <person name="Kulichevskaya I.S."/>
            <person name="Ivanova A.A."/>
            <person name="Naumoff D.G."/>
            <person name="Beletsky A.V."/>
            <person name="Rijpstra W.I.C."/>
            <person name="Sinninghe Damste J.S."/>
            <person name="Mardanov A.V."/>
            <person name="Ravin N.V."/>
            <person name="Dedysh S.N."/>
        </authorList>
    </citation>
    <scope>NUCLEOTIDE SEQUENCE [LARGE SCALE GENOMIC DNA]</scope>
    <source>
        <strain evidence="6">PL17</strain>
    </source>
</reference>
<evidence type="ECO:0000256" key="2">
    <source>
        <dbReference type="SAM" id="SignalP"/>
    </source>
</evidence>
<evidence type="ECO:0000313" key="5">
    <source>
        <dbReference type="EMBL" id="QJW98933.1"/>
    </source>
</evidence>
<dbReference type="PANTHER" id="PTHR37836">
    <property type="entry name" value="LMO1036 PROTEIN"/>
    <property type="match status" value="1"/>
</dbReference>
<dbReference type="PANTHER" id="PTHR37836:SF3">
    <property type="entry name" value="ENDOGLUCANASE"/>
    <property type="match status" value="1"/>
</dbReference>
<dbReference type="InterPro" id="IPR011659">
    <property type="entry name" value="WD40"/>
</dbReference>
<evidence type="ECO:0000259" key="4">
    <source>
        <dbReference type="Pfam" id="PF13204"/>
    </source>
</evidence>
<dbReference type="EMBL" id="CP053452">
    <property type="protein sequence ID" value="QJW98933.1"/>
    <property type="molecule type" value="Genomic_DNA"/>
</dbReference>
<dbReference type="SUPFAM" id="SSF51445">
    <property type="entry name" value="(Trans)glycosidases"/>
    <property type="match status" value="1"/>
</dbReference>
<gene>
    <name evidence="5" type="ORF">FTUN_6528</name>
</gene>
<dbReference type="AlphaFoldDB" id="A0A6M5Z0E9"/>
<dbReference type="Pfam" id="PF12904">
    <property type="entry name" value="Collagen_bind_2"/>
    <property type="match status" value="1"/>
</dbReference>
<feature type="domain" description="Apiosidase-like catalytic" evidence="4">
    <location>
        <begin position="28"/>
        <end position="356"/>
    </location>
</feature>
<dbReference type="InterPro" id="IPR024749">
    <property type="entry name" value="Collagen-bd_put"/>
</dbReference>
<dbReference type="InterPro" id="IPR017853">
    <property type="entry name" value="GH"/>
</dbReference>
<dbReference type="Proteomes" id="UP000503447">
    <property type="component" value="Chromosome"/>
</dbReference>
<keyword evidence="2" id="KW-0732">Signal</keyword>
<organism evidence="5 6">
    <name type="scientific">Frigoriglobus tundricola</name>
    <dbReference type="NCBI Taxonomy" id="2774151"/>
    <lineage>
        <taxon>Bacteria</taxon>
        <taxon>Pseudomonadati</taxon>
        <taxon>Planctomycetota</taxon>
        <taxon>Planctomycetia</taxon>
        <taxon>Gemmatales</taxon>
        <taxon>Gemmataceae</taxon>
        <taxon>Frigoriglobus</taxon>
    </lineage>
</organism>
<accession>A0A6M5Z0E9</accession>
<dbReference type="KEGG" id="ftj:FTUN_6528"/>
<dbReference type="Gene3D" id="2.120.10.30">
    <property type="entry name" value="TolB, C-terminal domain"/>
    <property type="match status" value="2"/>
</dbReference>
<dbReference type="SUPFAM" id="SSF82171">
    <property type="entry name" value="DPP6 N-terminal domain-like"/>
    <property type="match status" value="1"/>
</dbReference>
<dbReference type="InterPro" id="IPR025277">
    <property type="entry name" value="Apiosidase-like_cat_dom"/>
</dbReference>
<dbReference type="RefSeq" id="WP_171474000.1">
    <property type="nucleotide sequence ID" value="NZ_CP053452.2"/>
</dbReference>
<proteinExistence type="predicted"/>
<dbReference type="Pfam" id="PF07676">
    <property type="entry name" value="PD40"/>
    <property type="match status" value="3"/>
</dbReference>
<name>A0A6M5Z0E9_9BACT</name>
<dbReference type="InterPro" id="IPR011042">
    <property type="entry name" value="6-blade_b-propeller_TolB-like"/>
</dbReference>
<feature type="region of interest" description="Disordered" evidence="1">
    <location>
        <begin position="497"/>
        <end position="516"/>
    </location>
</feature>
<dbReference type="Pfam" id="PF13204">
    <property type="entry name" value="Apiosidase"/>
    <property type="match status" value="1"/>
</dbReference>
<sequence>MRFLICAAALACGAAPAGAADLPRLKVSENKRFLVTAAGRPFFYLGDTGWELFHRLDRADADTYLEKRARQGFTVIQAVAIAEFDGHTVPNAYGHLPLTDLDPTRPATRAGERNDYWDHVDYVVDRANALGMYVGLLPTWGRYWHDKVRDGKPLFTKENAEVYGEWLGKRYRDKGLVWILGGDRSVDTDEQKEIVRAMARGLRKGDGGAHLMTFHPPGGAGSAQWFHADAWLDFNMRQNGHGTEFTGRYDKTRADYDRTPTKPVIDGEPIYEGHPISFNAKALGHSVAADVRRALYWDLFTGAFGHTYGHHSVWQFWTPRAEPVNDPLVPWAEALDAPGANQLVHARRLLESRPFLTRVPDDTVLVTDRVATAVPGAGRYRFVATRDSSGGCAMVYAPVGRAFKVRMDKVSGEQVRAWWFNPRDGSATEIGSFANTGAREFVPPAPGEHLDWVLVLDDAARKYPPPGRAGAAPPPKKRTLLVTSVRTGDTEIFAVDPDTGDARNLTRSPKSEDRYPCWSPDGTRVAFVSNRKGPANLYVMDADGANVTCIVDTKSVCYMPSWQRTPDGERIVFGMHGDRAEMACVKPDGSDLKVLGAGHDPTLSPDGTRICYTGDVDGGVSVFVMDRDGSNKRRVVKETSRVGATFPNWSPDGKQLVYSYPVGDALELFLIGADGSNNRQLTQLGKVATPAAWSPDGQWISFRYTDERYWSDPEKMKQVYAEKPIDKRPVWIVRPDGTDARVIECLRSQCAMDGSRAAWKPE</sequence>
<evidence type="ECO:0000259" key="3">
    <source>
        <dbReference type="Pfam" id="PF12904"/>
    </source>
</evidence>
<feature type="chain" id="PRO_5027002372" evidence="2">
    <location>
        <begin position="20"/>
        <end position="762"/>
    </location>
</feature>
<protein>
    <submittedName>
        <fullName evidence="5">Retaining endo-apiosidase</fullName>
    </submittedName>
</protein>